<evidence type="ECO:0000313" key="2">
    <source>
        <dbReference type="EMBL" id="AEP11862.1"/>
    </source>
</evidence>
<organism evidence="2 3">
    <name type="scientific">Chloracidobacterium thermophilum (strain B)</name>
    <dbReference type="NCBI Taxonomy" id="981222"/>
    <lineage>
        <taxon>Bacteria</taxon>
        <taxon>Pseudomonadati</taxon>
        <taxon>Acidobacteriota</taxon>
        <taxon>Terriglobia</taxon>
        <taxon>Terriglobales</taxon>
        <taxon>Acidobacteriaceae</taxon>
        <taxon>Chloracidobacterium</taxon>
    </lineage>
</organism>
<sequence>MPVIEFVIYVIAYVAVGFLFVRFGLRTSEGPLTTAQALKIALPVGVAMAIATMYFSG</sequence>
<dbReference type="HOGENOM" id="CLU_2988283_0_0_0"/>
<name>G2LIG4_CHLTF</name>
<dbReference type="RefSeq" id="WP_014099600.1">
    <property type="nucleotide sequence ID" value="NC_016024.1"/>
</dbReference>
<reference evidence="2 3" key="1">
    <citation type="journal article" date="2012" name="Environ. Microbiol.">
        <title>Complete genome of Candidatus Chloracidobacterium thermophilum, a chlorophyll-based photoheterotroph belonging to the phylum Acidobacteria.</title>
        <authorList>
            <person name="Garcia Costas A.M."/>
            <person name="Liu Z."/>
            <person name="Tomsho L.P."/>
            <person name="Schuster S.C."/>
            <person name="Ward D.M."/>
            <person name="Bryant D.A."/>
        </authorList>
    </citation>
    <scope>NUCLEOTIDE SEQUENCE [LARGE SCALE GENOMIC DNA]</scope>
    <source>
        <strain evidence="2 3">B</strain>
    </source>
</reference>
<dbReference type="KEGG" id="ctm:Cabther_A1108"/>
<dbReference type="STRING" id="981222.Cabther_A1108"/>
<feature type="transmembrane region" description="Helical" evidence="1">
    <location>
        <begin position="6"/>
        <end position="25"/>
    </location>
</feature>
<gene>
    <name evidence="2" type="ordered locus">Cabther_A1108</name>
</gene>
<dbReference type="AlphaFoldDB" id="G2LIG4"/>
<keyword evidence="1" id="KW-0812">Transmembrane</keyword>
<evidence type="ECO:0000256" key="1">
    <source>
        <dbReference type="SAM" id="Phobius"/>
    </source>
</evidence>
<dbReference type="EMBL" id="CP002514">
    <property type="protein sequence ID" value="AEP11862.1"/>
    <property type="molecule type" value="Genomic_DNA"/>
</dbReference>
<keyword evidence="1" id="KW-1133">Transmembrane helix</keyword>
<keyword evidence="1" id="KW-0472">Membrane</keyword>
<accession>G2LIG4</accession>
<dbReference type="Proteomes" id="UP000006791">
    <property type="component" value="Chromosome 1"/>
</dbReference>
<evidence type="ECO:0000313" key="3">
    <source>
        <dbReference type="Proteomes" id="UP000006791"/>
    </source>
</evidence>
<feature type="transmembrane region" description="Helical" evidence="1">
    <location>
        <begin position="37"/>
        <end position="55"/>
    </location>
</feature>
<proteinExistence type="predicted"/>
<protein>
    <submittedName>
        <fullName evidence="2">Uncharacterized protein</fullName>
    </submittedName>
</protein>
<keyword evidence="3" id="KW-1185">Reference proteome</keyword>